<organism evidence="4 5">
    <name type="scientific">Mycobacterium pinniadriaticum</name>
    <dbReference type="NCBI Taxonomy" id="2994102"/>
    <lineage>
        <taxon>Bacteria</taxon>
        <taxon>Bacillati</taxon>
        <taxon>Actinomycetota</taxon>
        <taxon>Actinomycetes</taxon>
        <taxon>Mycobacteriales</taxon>
        <taxon>Mycobacteriaceae</taxon>
        <taxon>Mycobacterium</taxon>
    </lineage>
</organism>
<dbReference type="Proteomes" id="UP001300745">
    <property type="component" value="Unassembled WGS sequence"/>
</dbReference>
<dbReference type="InterPro" id="IPR013228">
    <property type="entry name" value="PE-PPE_C"/>
</dbReference>
<feature type="domain" description="PE-PPE" evidence="3">
    <location>
        <begin position="190"/>
        <end position="402"/>
    </location>
</feature>
<keyword evidence="2" id="KW-0732">Signal</keyword>
<evidence type="ECO:0000313" key="4">
    <source>
        <dbReference type="EMBL" id="MCX2935420.1"/>
    </source>
</evidence>
<comment type="caution">
    <text evidence="4">The sequence shown here is derived from an EMBL/GenBank/DDBJ whole genome shotgun (WGS) entry which is preliminary data.</text>
</comment>
<dbReference type="RefSeq" id="WP_265994504.1">
    <property type="nucleotide sequence ID" value="NZ_JAPJDN010000001.1"/>
</dbReference>
<evidence type="ECO:0000256" key="1">
    <source>
        <dbReference type="SAM" id="MobiDB-lite"/>
    </source>
</evidence>
<name>A0ABT3S7E6_9MYCO</name>
<feature type="compositionally biased region" description="Low complexity" evidence="1">
    <location>
        <begin position="93"/>
        <end position="113"/>
    </location>
</feature>
<keyword evidence="5" id="KW-1185">Reference proteome</keyword>
<sequence>MSAAGFIGRVGGLALALGVGAAAFNGAAVAWADSSGSGGSSAHAGSARSASGDSTSAGGPAKHTAPGAVAASGRSRPTSTVRAQSTVGTLTKVASTPAAAAEPSEPETPAVPAESPLELAALAYSRRDTGVSARPAAAASLVPEASVQALAAQNTALIMGPSGVPIPSPTYIQDVFNLYVAPNSPAGTVPFQLDTPEGLYPITGVKSLPLNVSVDQGLQILAAAIAEQVAAGNTATVFGYSQSAIISSLIMSQLPADTPVEFVLVGNEMNPNGGLLSRFPGLQLPSLGLNFYGATPENLFPTTNYTQEYDGFADFPRYPLNILSVLNAGLGIIFVHTKYADLTQEQVDSAIALPTTSATQHYYIIPTQNLPLLEPLRLLPVIGTPLADLLQPALKVIVNLGYGDPQYGWSNEGFANQQTTFGIIPDVNWGEVANLFFAGVEQGIKDFVADVSPGGVMWQELASLKLPEPSSLAPPPTPASIITALQTVITDTALFISNAAASLYAALLPTADIVNAIVTVLPAYDATLFLDGIQQAISGDVINGLINAIGLPIAANAGLVTTAALIEVLVLLQAVEGFFGQQTNV</sequence>
<proteinExistence type="predicted"/>
<gene>
    <name evidence="4" type="ORF">ORI27_01795</name>
</gene>
<feature type="region of interest" description="Disordered" evidence="1">
    <location>
        <begin position="35"/>
        <end position="113"/>
    </location>
</feature>
<feature type="signal peptide" evidence="2">
    <location>
        <begin position="1"/>
        <end position="32"/>
    </location>
</feature>
<reference evidence="4 5" key="1">
    <citation type="submission" date="2022-11" db="EMBL/GenBank/DDBJ databases">
        <title>Mycobacterium sp. nov.</title>
        <authorList>
            <person name="Papic B."/>
            <person name="Spicic S."/>
            <person name="Duvnjak S."/>
        </authorList>
    </citation>
    <scope>NUCLEOTIDE SEQUENCE [LARGE SCALE GENOMIC DNA]</scope>
    <source>
        <strain evidence="4 5">CVI_P4</strain>
    </source>
</reference>
<feature type="chain" id="PRO_5045170964" evidence="2">
    <location>
        <begin position="33"/>
        <end position="585"/>
    </location>
</feature>
<feature type="compositionally biased region" description="Low complexity" evidence="1">
    <location>
        <begin position="35"/>
        <end position="61"/>
    </location>
</feature>
<dbReference type="Pfam" id="PF08237">
    <property type="entry name" value="PE-PPE"/>
    <property type="match status" value="1"/>
</dbReference>
<feature type="compositionally biased region" description="Polar residues" evidence="1">
    <location>
        <begin position="75"/>
        <end position="89"/>
    </location>
</feature>
<evidence type="ECO:0000256" key="2">
    <source>
        <dbReference type="SAM" id="SignalP"/>
    </source>
</evidence>
<evidence type="ECO:0000259" key="3">
    <source>
        <dbReference type="Pfam" id="PF08237"/>
    </source>
</evidence>
<accession>A0ABT3S7E6</accession>
<protein>
    <submittedName>
        <fullName evidence="4">PE-PPE domain-containing protein</fullName>
    </submittedName>
</protein>
<dbReference type="EMBL" id="JAPJDO010000001">
    <property type="protein sequence ID" value="MCX2935420.1"/>
    <property type="molecule type" value="Genomic_DNA"/>
</dbReference>
<evidence type="ECO:0000313" key="5">
    <source>
        <dbReference type="Proteomes" id="UP001300745"/>
    </source>
</evidence>